<organism evidence="2 3">
    <name type="scientific">Sediminicurvatus halobius</name>
    <dbReference type="NCBI Taxonomy" id="2182432"/>
    <lineage>
        <taxon>Bacteria</taxon>
        <taxon>Pseudomonadati</taxon>
        <taxon>Pseudomonadota</taxon>
        <taxon>Gammaproteobacteria</taxon>
        <taxon>Chromatiales</taxon>
        <taxon>Ectothiorhodospiraceae</taxon>
        <taxon>Sediminicurvatus</taxon>
    </lineage>
</organism>
<proteinExistence type="predicted"/>
<feature type="domain" description="DUF2007" evidence="1">
    <location>
        <begin position="1"/>
        <end position="68"/>
    </location>
</feature>
<dbReference type="RefSeq" id="WP_109680372.1">
    <property type="nucleotide sequence ID" value="NZ_CP086615.1"/>
</dbReference>
<dbReference type="SUPFAM" id="SSF54913">
    <property type="entry name" value="GlnB-like"/>
    <property type="match status" value="1"/>
</dbReference>
<sequence>MKRVYTAADPLLVGHVAALLEGRGIDCVVRNRHLAGGVGELPPNEVWPQVWVADEDAFAAERLVAELESAPAPGTGWTCPRCGEQVEGQFAVCWNCGAEAPE</sequence>
<reference evidence="2 3" key="1">
    <citation type="submission" date="2018-05" db="EMBL/GenBank/DDBJ databases">
        <title>Spiribacter halobius sp. nov., a moderately halophilic bacterium isolated from marine solar saltern.</title>
        <authorList>
            <person name="Zheng W.-S."/>
            <person name="Lu D.-C."/>
            <person name="Du Z.-J."/>
        </authorList>
    </citation>
    <scope>NUCLEOTIDE SEQUENCE [LARGE SCALE GENOMIC DNA]</scope>
    <source>
        <strain evidence="2 3">E85</strain>
    </source>
</reference>
<evidence type="ECO:0000313" key="3">
    <source>
        <dbReference type="Proteomes" id="UP000245474"/>
    </source>
</evidence>
<dbReference type="Gene3D" id="3.30.70.790">
    <property type="entry name" value="UreE, C-terminal domain"/>
    <property type="match status" value="1"/>
</dbReference>
<dbReference type="Proteomes" id="UP000245474">
    <property type="component" value="Unassembled WGS sequence"/>
</dbReference>
<dbReference type="OrthoDB" id="9814654at2"/>
<keyword evidence="3" id="KW-1185">Reference proteome</keyword>
<dbReference type="AlphaFoldDB" id="A0A2U2MVS9"/>
<protein>
    <submittedName>
        <fullName evidence="2">DUF2007 domain-containing protein</fullName>
    </submittedName>
</protein>
<gene>
    <name evidence="2" type="ORF">DEM34_18870</name>
</gene>
<evidence type="ECO:0000313" key="2">
    <source>
        <dbReference type="EMBL" id="PWG60965.1"/>
    </source>
</evidence>
<dbReference type="EMBL" id="QFFI01000060">
    <property type="protein sequence ID" value="PWG60965.1"/>
    <property type="molecule type" value="Genomic_DNA"/>
</dbReference>
<dbReference type="InterPro" id="IPR018551">
    <property type="entry name" value="DUF2007"/>
</dbReference>
<dbReference type="InterPro" id="IPR011322">
    <property type="entry name" value="N-reg_PII-like_a/b"/>
</dbReference>
<name>A0A2U2MVS9_9GAMM</name>
<comment type="caution">
    <text evidence="2">The sequence shown here is derived from an EMBL/GenBank/DDBJ whole genome shotgun (WGS) entry which is preliminary data.</text>
</comment>
<dbReference type="Pfam" id="PF09413">
    <property type="entry name" value="DUF2007"/>
    <property type="match status" value="1"/>
</dbReference>
<accession>A0A2U2MVS9</accession>
<evidence type="ECO:0000259" key="1">
    <source>
        <dbReference type="Pfam" id="PF09413"/>
    </source>
</evidence>